<gene>
    <name evidence="1" type="primary">WBGene00276712</name>
</gene>
<dbReference type="AlphaFoldDB" id="A0A2A6CF63"/>
<organism evidence="1 2">
    <name type="scientific">Pristionchus pacificus</name>
    <name type="common">Parasitic nematode worm</name>
    <dbReference type="NCBI Taxonomy" id="54126"/>
    <lineage>
        <taxon>Eukaryota</taxon>
        <taxon>Metazoa</taxon>
        <taxon>Ecdysozoa</taxon>
        <taxon>Nematoda</taxon>
        <taxon>Chromadorea</taxon>
        <taxon>Rhabditida</taxon>
        <taxon>Rhabditina</taxon>
        <taxon>Diplogasteromorpha</taxon>
        <taxon>Diplogasteroidea</taxon>
        <taxon>Neodiplogasteridae</taxon>
        <taxon>Pristionchus</taxon>
    </lineage>
</organism>
<sequence length="62" mass="7599">MNNSSVMDDTKWARKVTTWIPYDYANKRGQGRPEERWRNDLKRKIGPDWWSIDEEEWLSRLS</sequence>
<accession>A0A2A6CF63</accession>
<reference evidence="2" key="1">
    <citation type="journal article" date="2008" name="Nat. Genet.">
        <title>The Pristionchus pacificus genome provides a unique perspective on nematode lifestyle and parasitism.</title>
        <authorList>
            <person name="Dieterich C."/>
            <person name="Clifton S.W."/>
            <person name="Schuster L.N."/>
            <person name="Chinwalla A."/>
            <person name="Delehaunty K."/>
            <person name="Dinkelacker I."/>
            <person name="Fulton L."/>
            <person name="Fulton R."/>
            <person name="Godfrey J."/>
            <person name="Minx P."/>
            <person name="Mitreva M."/>
            <person name="Roeseler W."/>
            <person name="Tian H."/>
            <person name="Witte H."/>
            <person name="Yang S.P."/>
            <person name="Wilson R.K."/>
            <person name="Sommer R.J."/>
        </authorList>
    </citation>
    <scope>NUCLEOTIDE SEQUENCE [LARGE SCALE GENOMIC DNA]</scope>
    <source>
        <strain evidence="2">PS312</strain>
    </source>
</reference>
<evidence type="ECO:0000313" key="2">
    <source>
        <dbReference type="Proteomes" id="UP000005239"/>
    </source>
</evidence>
<dbReference type="OrthoDB" id="5837041at2759"/>
<dbReference type="EnsemblMetazoa" id="PPA38343.1">
    <property type="protein sequence ID" value="PPA38343.1"/>
    <property type="gene ID" value="WBGene00276712"/>
</dbReference>
<protein>
    <submittedName>
        <fullName evidence="1">Uncharacterized protein</fullName>
    </submittedName>
</protein>
<reference evidence="1" key="2">
    <citation type="submission" date="2022-06" db="UniProtKB">
        <authorList>
            <consortium name="EnsemblMetazoa"/>
        </authorList>
    </citation>
    <scope>IDENTIFICATION</scope>
    <source>
        <strain evidence="1">PS312</strain>
    </source>
</reference>
<name>A0A2A6CF63_PRIPA</name>
<accession>A0A8R1UTE0</accession>
<proteinExistence type="predicted"/>
<keyword evidence="2" id="KW-1185">Reference proteome</keyword>
<dbReference type="Proteomes" id="UP000005239">
    <property type="component" value="Unassembled WGS sequence"/>
</dbReference>
<evidence type="ECO:0000313" key="1">
    <source>
        <dbReference type="EnsemblMetazoa" id="PPA38343.1"/>
    </source>
</evidence>